<dbReference type="Proteomes" id="UP000198932">
    <property type="component" value="Unassembled WGS sequence"/>
</dbReference>
<dbReference type="PANTHER" id="PTHR34293">
    <property type="entry name" value="HTH-TYPE TRANSCRIPTIONAL REGULATOR TRMBL2"/>
    <property type="match status" value="1"/>
</dbReference>
<dbReference type="OrthoDB" id="96194at2157"/>
<evidence type="ECO:0000313" key="3">
    <source>
        <dbReference type="EMBL" id="SFR47234.1"/>
    </source>
</evidence>
<dbReference type="InterPro" id="IPR002831">
    <property type="entry name" value="Tscrpt_reg_TrmB_N"/>
</dbReference>
<dbReference type="Pfam" id="PF01978">
    <property type="entry name" value="TrmB"/>
    <property type="match status" value="1"/>
</dbReference>
<accession>A0A1I6GY89</accession>
<evidence type="ECO:0000313" key="4">
    <source>
        <dbReference type="Proteomes" id="UP000198932"/>
    </source>
</evidence>
<protein>
    <submittedName>
        <fullName evidence="3">Sugar-specific transcriptional regulator TrmB</fullName>
    </submittedName>
</protein>
<feature type="domain" description="Transcription regulator TrmB N-terminal" evidence="2">
    <location>
        <begin position="12"/>
        <end position="75"/>
    </location>
</feature>
<evidence type="ECO:0000256" key="1">
    <source>
        <dbReference type="SAM" id="MobiDB-lite"/>
    </source>
</evidence>
<dbReference type="InterPro" id="IPR036390">
    <property type="entry name" value="WH_DNA-bd_sf"/>
</dbReference>
<dbReference type="InterPro" id="IPR051797">
    <property type="entry name" value="TrmB-like"/>
</dbReference>
<proteinExistence type="predicted"/>
<dbReference type="STRING" id="35743.SAMN04487937_2185"/>
<dbReference type="Gene3D" id="1.10.10.10">
    <property type="entry name" value="Winged helix-like DNA-binding domain superfamily/Winged helix DNA-binding domain"/>
    <property type="match status" value="1"/>
</dbReference>
<dbReference type="EMBL" id="FOYN01000003">
    <property type="protein sequence ID" value="SFR47234.1"/>
    <property type="molecule type" value="Genomic_DNA"/>
</dbReference>
<dbReference type="SUPFAM" id="SSF46785">
    <property type="entry name" value="Winged helix' DNA-binding domain"/>
    <property type="match status" value="1"/>
</dbReference>
<reference evidence="4" key="1">
    <citation type="submission" date="2016-10" db="EMBL/GenBank/DDBJ databases">
        <authorList>
            <person name="Varghese N."/>
            <person name="Submissions S."/>
        </authorList>
    </citation>
    <scope>NUCLEOTIDE SEQUENCE [LARGE SCALE GENOMIC DNA]</scope>
    <source>
        <strain evidence="4">RD 26</strain>
    </source>
</reference>
<dbReference type="RefSeq" id="WP_092921889.1">
    <property type="nucleotide sequence ID" value="NZ_FOYN01000003.1"/>
</dbReference>
<organism evidence="3 4">
    <name type="scientific">Halorubrum sodomense</name>
    <dbReference type="NCBI Taxonomy" id="35743"/>
    <lineage>
        <taxon>Archaea</taxon>
        <taxon>Methanobacteriati</taxon>
        <taxon>Methanobacteriota</taxon>
        <taxon>Stenosarchaea group</taxon>
        <taxon>Halobacteria</taxon>
        <taxon>Halobacteriales</taxon>
        <taxon>Haloferacaceae</taxon>
        <taxon>Halorubrum</taxon>
    </lineage>
</organism>
<feature type="compositionally biased region" description="Basic and acidic residues" evidence="1">
    <location>
        <begin position="278"/>
        <end position="287"/>
    </location>
</feature>
<evidence type="ECO:0000259" key="2">
    <source>
        <dbReference type="Pfam" id="PF01978"/>
    </source>
</evidence>
<dbReference type="PANTHER" id="PTHR34293:SF1">
    <property type="entry name" value="HTH-TYPE TRANSCRIPTIONAL REGULATOR TRMBL2"/>
    <property type="match status" value="1"/>
</dbReference>
<keyword evidence="4" id="KW-1185">Reference proteome</keyword>
<gene>
    <name evidence="3" type="ORF">SAMN04487937_2185</name>
</gene>
<dbReference type="AlphaFoldDB" id="A0A1I6GY89"/>
<name>A0A1I6GY89_HALSD</name>
<dbReference type="InterPro" id="IPR036388">
    <property type="entry name" value="WH-like_DNA-bd_sf"/>
</dbReference>
<sequence>MADSGEDLFSLLDLTEYEADALEELLLLGRTTAPDLAEATGIPKARIYGVLDALSEAGYVKVIPGRPKRYEPHEPAAIAERAVENRRHAYERFREDVEAVEEAFVDEYAPVRDRGVDELSPTEDLFHVVDVGEPSERETRRLFREAEEAVYVLSKSFGYIDAVRPAIRDAVDRGVDVDVLLLHPDTLSPENRRRQAEIRTLLAGEFPSVSVRVSDRLLPWRGTFVDPSLSYESGQGLLMVEQEEVPNHHRQAAVTENPSFVAGMWQYFDLLWRHESIPADPDPHPDQDAATDGDAVE</sequence>
<feature type="region of interest" description="Disordered" evidence="1">
    <location>
        <begin position="278"/>
        <end position="297"/>
    </location>
</feature>